<comment type="caution">
    <text evidence="9">The sequence shown here is derived from an EMBL/GenBank/DDBJ whole genome shotgun (WGS) entry which is preliminary data.</text>
</comment>
<keyword evidence="6 8" id="KW-1133">Transmembrane helix</keyword>
<gene>
    <name evidence="9" type="ORF">UV61_C0002G0146</name>
</gene>
<evidence type="ECO:0008006" key="11">
    <source>
        <dbReference type="Google" id="ProtNLM"/>
    </source>
</evidence>
<dbReference type="GO" id="GO:0009103">
    <property type="term" value="P:lipopolysaccharide biosynthetic process"/>
    <property type="evidence" value="ECO:0007669"/>
    <property type="project" value="UniProtKB-ARBA"/>
</dbReference>
<evidence type="ECO:0000256" key="7">
    <source>
        <dbReference type="ARBA" id="ARBA00023136"/>
    </source>
</evidence>
<name>A0A0G1CNS8_9BACT</name>
<feature type="transmembrane region" description="Helical" evidence="8">
    <location>
        <begin position="133"/>
        <end position="150"/>
    </location>
</feature>
<evidence type="ECO:0000256" key="3">
    <source>
        <dbReference type="ARBA" id="ARBA00022676"/>
    </source>
</evidence>
<dbReference type="Proteomes" id="UP000034050">
    <property type="component" value="Unassembled WGS sequence"/>
</dbReference>
<evidence type="ECO:0000256" key="1">
    <source>
        <dbReference type="ARBA" id="ARBA00004651"/>
    </source>
</evidence>
<keyword evidence="2" id="KW-1003">Cell membrane</keyword>
<dbReference type="GO" id="GO:0005886">
    <property type="term" value="C:plasma membrane"/>
    <property type="evidence" value="ECO:0007669"/>
    <property type="project" value="UniProtKB-SubCell"/>
</dbReference>
<feature type="transmembrane region" description="Helical" evidence="8">
    <location>
        <begin position="322"/>
        <end position="345"/>
    </location>
</feature>
<feature type="transmembrane region" description="Helical" evidence="8">
    <location>
        <begin position="229"/>
        <end position="249"/>
    </location>
</feature>
<dbReference type="EMBL" id="LCFD01000002">
    <property type="protein sequence ID" value="KKS87425.1"/>
    <property type="molecule type" value="Genomic_DNA"/>
</dbReference>
<feature type="transmembrane region" description="Helical" evidence="8">
    <location>
        <begin position="408"/>
        <end position="428"/>
    </location>
</feature>
<comment type="subcellular location">
    <subcellularLocation>
        <location evidence="1">Cell membrane</location>
        <topology evidence="1">Multi-pass membrane protein</topology>
    </subcellularLocation>
</comment>
<dbReference type="InterPro" id="IPR050297">
    <property type="entry name" value="LipidA_mod_glycosyltrf_83"/>
</dbReference>
<accession>A0A0G1CNS8</accession>
<sequence length="561" mass="64457">MKLVNLILVFVLLLAAGLRLYKLDTHPVSAYGDEISFAWNAWSVLKTGADEYGIRLPLQFKAFDDYKAPIPVYLLVPMFAAFGMNMWSLRVPVAIAGTLTVWVTYLLVRELLKVNKLPLNYNPKLKSVKIEQNLFWLPIISALLLAISPWHIHLSRGYFEATLALLSFILGIYFYLKGLTQSQFFYASAVSFALSLYTYFTPRLLLLIFLPFLYVYFRKHMDKDSYKQFILAAVLFGVISLPLVKLAIFDNGGNRLTWFLKQRLLTASDQATRELATAGGPLIIKRLLHNRYSIVASKIGNDYLEHFSFNFWYIYGDNSLRYFLGNMGMFYLAEMPFLLIGLYMLLRYQPRLAGFIIGWLLLAPIPTALVGRSFAVRSIAMLPAPFMIVGYGILSLIDYVKSKYPRQLKLSLLVIVGLFIFSLANYVLRYHLDYIRYAATWWGWENKAAIDYARAREADYDQIFLSDFYSGMPLALAFYTQADPWVYRQALDHRLTVADGKHVMRLGKYYIGSLDLDEARLKAKFIPPKTLYIARPEEADSPETINAPDDGRLIFKVYHTE</sequence>
<feature type="transmembrane region" description="Helical" evidence="8">
    <location>
        <begin position="196"/>
        <end position="217"/>
    </location>
</feature>
<dbReference type="PANTHER" id="PTHR33908">
    <property type="entry name" value="MANNOSYLTRANSFERASE YKCB-RELATED"/>
    <property type="match status" value="1"/>
</dbReference>
<evidence type="ECO:0000256" key="4">
    <source>
        <dbReference type="ARBA" id="ARBA00022679"/>
    </source>
</evidence>
<evidence type="ECO:0000256" key="5">
    <source>
        <dbReference type="ARBA" id="ARBA00022692"/>
    </source>
</evidence>
<proteinExistence type="predicted"/>
<dbReference type="STRING" id="1618446.UV61_C0002G0146"/>
<keyword evidence="7 8" id="KW-0472">Membrane</keyword>
<organism evidence="9 10">
    <name type="scientific">Candidatus Gottesmanbacteria bacterium GW2011_GWB1_43_11</name>
    <dbReference type="NCBI Taxonomy" id="1618446"/>
    <lineage>
        <taxon>Bacteria</taxon>
        <taxon>Candidatus Gottesmaniibacteriota</taxon>
    </lineage>
</organism>
<feature type="transmembrane region" description="Helical" evidence="8">
    <location>
        <begin position="91"/>
        <end position="108"/>
    </location>
</feature>
<evidence type="ECO:0000313" key="9">
    <source>
        <dbReference type="EMBL" id="KKS87425.1"/>
    </source>
</evidence>
<dbReference type="GO" id="GO:0016763">
    <property type="term" value="F:pentosyltransferase activity"/>
    <property type="evidence" value="ECO:0007669"/>
    <property type="project" value="TreeGrafter"/>
</dbReference>
<evidence type="ECO:0000256" key="6">
    <source>
        <dbReference type="ARBA" id="ARBA00022989"/>
    </source>
</evidence>
<feature type="transmembrane region" description="Helical" evidence="8">
    <location>
        <begin position="352"/>
        <end position="369"/>
    </location>
</feature>
<reference evidence="9 10" key="1">
    <citation type="journal article" date="2015" name="Nature">
        <title>rRNA introns, odd ribosomes, and small enigmatic genomes across a large radiation of phyla.</title>
        <authorList>
            <person name="Brown C.T."/>
            <person name="Hug L.A."/>
            <person name="Thomas B.C."/>
            <person name="Sharon I."/>
            <person name="Castelle C.J."/>
            <person name="Singh A."/>
            <person name="Wilkins M.J."/>
            <person name="Williams K.H."/>
            <person name="Banfield J.F."/>
        </authorList>
    </citation>
    <scope>NUCLEOTIDE SEQUENCE [LARGE SCALE GENOMIC DNA]</scope>
</reference>
<dbReference type="AlphaFoldDB" id="A0A0G1CNS8"/>
<feature type="transmembrane region" description="Helical" evidence="8">
    <location>
        <begin position="66"/>
        <end position="84"/>
    </location>
</feature>
<feature type="transmembrane region" description="Helical" evidence="8">
    <location>
        <begin position="157"/>
        <end position="176"/>
    </location>
</feature>
<protein>
    <recommendedName>
        <fullName evidence="11">Glycosyltransferase RgtA/B/C/D-like domain-containing protein</fullName>
    </recommendedName>
</protein>
<evidence type="ECO:0000313" key="10">
    <source>
        <dbReference type="Proteomes" id="UP000034050"/>
    </source>
</evidence>
<keyword evidence="5 8" id="KW-0812">Transmembrane</keyword>
<keyword evidence="4" id="KW-0808">Transferase</keyword>
<dbReference type="PANTHER" id="PTHR33908:SF11">
    <property type="entry name" value="MEMBRANE PROTEIN"/>
    <property type="match status" value="1"/>
</dbReference>
<keyword evidence="3" id="KW-0328">Glycosyltransferase</keyword>
<feature type="transmembrane region" description="Helical" evidence="8">
    <location>
        <begin position="375"/>
        <end position="396"/>
    </location>
</feature>
<evidence type="ECO:0000256" key="2">
    <source>
        <dbReference type="ARBA" id="ARBA00022475"/>
    </source>
</evidence>
<evidence type="ECO:0000256" key="8">
    <source>
        <dbReference type="SAM" id="Phobius"/>
    </source>
</evidence>